<dbReference type="Gene3D" id="3.30.230.10">
    <property type="match status" value="1"/>
</dbReference>
<keyword evidence="3 11" id="KW-0227">DNA damage</keyword>
<keyword evidence="17" id="KW-1185">Reference proteome</keyword>
<accession>A0A2A2TA12</accession>
<evidence type="ECO:0000256" key="6">
    <source>
        <dbReference type="ARBA" id="ARBA00022833"/>
    </source>
</evidence>
<keyword evidence="9 11" id="KW-0238">DNA-binding</keyword>
<dbReference type="Pfam" id="PF13541">
    <property type="entry name" value="ChlI"/>
    <property type="match status" value="1"/>
</dbReference>
<dbReference type="GO" id="GO:0140664">
    <property type="term" value="F:ATP-dependent DNA damage sensor activity"/>
    <property type="evidence" value="ECO:0007669"/>
    <property type="project" value="InterPro"/>
</dbReference>
<organism evidence="16 17">
    <name type="scientific">Brunnivagina elsteri CCALA 953</name>
    <dbReference type="NCBI Taxonomy" id="987040"/>
    <lineage>
        <taxon>Bacteria</taxon>
        <taxon>Bacillati</taxon>
        <taxon>Cyanobacteriota</taxon>
        <taxon>Cyanophyceae</taxon>
        <taxon>Nostocales</taxon>
        <taxon>Calotrichaceae</taxon>
        <taxon>Brunnivagina</taxon>
    </lineage>
</organism>
<evidence type="ECO:0000313" key="16">
    <source>
        <dbReference type="EMBL" id="PAX45802.1"/>
    </source>
</evidence>
<dbReference type="RefSeq" id="WP_095725038.1">
    <property type="nucleotide sequence ID" value="NZ_NTFS01000675.1"/>
</dbReference>
<keyword evidence="7 11" id="KW-0067">ATP-binding</keyword>
<name>A0A2A2TA12_9CYAN</name>
<dbReference type="GO" id="GO:0000725">
    <property type="term" value="P:recombinational repair"/>
    <property type="evidence" value="ECO:0007669"/>
    <property type="project" value="UniProtKB-UniRule"/>
</dbReference>
<proteinExistence type="inferred from homology"/>
<feature type="region of interest" description="Lon-protease-like" evidence="11">
    <location>
        <begin position="410"/>
        <end position="525"/>
    </location>
</feature>
<dbReference type="InterPro" id="IPR041166">
    <property type="entry name" value="Rubredoxin_2"/>
</dbReference>
<evidence type="ECO:0000256" key="8">
    <source>
        <dbReference type="ARBA" id="ARBA00023016"/>
    </source>
</evidence>
<evidence type="ECO:0000256" key="3">
    <source>
        <dbReference type="ARBA" id="ARBA00022763"/>
    </source>
</evidence>
<evidence type="ECO:0000256" key="2">
    <source>
        <dbReference type="ARBA" id="ARBA00022741"/>
    </source>
</evidence>
<evidence type="ECO:0000256" key="13">
    <source>
        <dbReference type="RuleBase" id="RU003555"/>
    </source>
</evidence>
<dbReference type="GO" id="GO:0005829">
    <property type="term" value="C:cytosol"/>
    <property type="evidence" value="ECO:0007669"/>
    <property type="project" value="TreeGrafter"/>
</dbReference>
<dbReference type="Pfam" id="PF13481">
    <property type="entry name" value="AAA_25"/>
    <property type="match status" value="1"/>
</dbReference>
<sequence>MRTRFGSFGCNECGSESPQWFGRCPACGTYNSLEEQISTQASPESPSRGVGSWHNQSGQKKTNNKPPKARYALRFDQISDRQVARLPSGYGELDRVLGGGIVPGSLVLIGGDPGIGKSTLLLQVSNELAQRYRILYVSGEESGQQVKLRAARLGVGPELAEVEVEVDSGEDGTDEEEGEDKINGNGKVKEKAPLTMLSSATQELYILPETDLEEILREIDSLKPDLAVIDSIQTVFFPSLTSAPGSVAQVRECTAALMKVAKHEDITMLLVGHVTKEGAIAGPRVLEHLVDTVLYFEGDRFASHRLLRTVKNRFGATHEIGIFEMVANGLREVPNPSELFLGNRDDPSPGSAITVACEGTRPIVVELQALVSPTSYSSPRRSTTGVDYNRLVQILAVLEKRVGVPMSKLDSYVASVGGLNVEEPAVDLAVAIALVASFRDRIVDPGTVLIGEVGLGGQVRSVSQMELRLKEAAKLGFKRAIVPKGTKFPDLNIEITPVAKVIDAIIAAIPQQSLTDEDFAPDDED</sequence>
<dbReference type="GO" id="GO:0008270">
    <property type="term" value="F:zinc ion binding"/>
    <property type="evidence" value="ECO:0007669"/>
    <property type="project" value="UniProtKB-KW"/>
</dbReference>
<evidence type="ECO:0000256" key="5">
    <source>
        <dbReference type="ARBA" id="ARBA00022801"/>
    </source>
</evidence>
<evidence type="ECO:0000256" key="4">
    <source>
        <dbReference type="ARBA" id="ARBA00022771"/>
    </source>
</evidence>
<evidence type="ECO:0000313" key="17">
    <source>
        <dbReference type="Proteomes" id="UP000218238"/>
    </source>
</evidence>
<evidence type="ECO:0000256" key="1">
    <source>
        <dbReference type="ARBA" id="ARBA00022723"/>
    </source>
</evidence>
<dbReference type="PROSITE" id="PS50162">
    <property type="entry name" value="RECA_2"/>
    <property type="match status" value="1"/>
</dbReference>
<evidence type="ECO:0000256" key="12">
    <source>
        <dbReference type="NCBIfam" id="TIGR00416"/>
    </source>
</evidence>
<dbReference type="PRINTS" id="PR01874">
    <property type="entry name" value="DNAREPAIRADA"/>
</dbReference>
<dbReference type="SUPFAM" id="SSF52540">
    <property type="entry name" value="P-loop containing nucleoside triphosphate hydrolases"/>
    <property type="match status" value="1"/>
</dbReference>
<evidence type="ECO:0000256" key="14">
    <source>
        <dbReference type="SAM" id="MobiDB-lite"/>
    </source>
</evidence>
<dbReference type="Gene3D" id="3.40.50.300">
    <property type="entry name" value="P-loop containing nucleotide triphosphate hydrolases"/>
    <property type="match status" value="1"/>
</dbReference>
<keyword evidence="2 11" id="KW-0547">Nucleotide-binding</keyword>
<dbReference type="InterPro" id="IPR003593">
    <property type="entry name" value="AAA+_ATPase"/>
</dbReference>
<keyword evidence="6 13" id="KW-0862">Zinc</keyword>
<evidence type="ECO:0000256" key="11">
    <source>
        <dbReference type="HAMAP-Rule" id="MF_01498"/>
    </source>
</evidence>
<comment type="similarity">
    <text evidence="11 13">Belongs to the RecA family. RadA subfamily.</text>
</comment>
<dbReference type="Proteomes" id="UP000218238">
    <property type="component" value="Unassembled WGS sequence"/>
</dbReference>
<evidence type="ECO:0000256" key="10">
    <source>
        <dbReference type="ARBA" id="ARBA00023204"/>
    </source>
</evidence>
<comment type="function">
    <text evidence="11">Plays a role in repairing double-strand DNA breaks, probably involving stabilizing or processing branched DNA or blocked replication forks.</text>
</comment>
<dbReference type="PANTHER" id="PTHR32472">
    <property type="entry name" value="DNA REPAIR PROTEIN RADA"/>
    <property type="match status" value="1"/>
</dbReference>
<feature type="compositionally biased region" description="Polar residues" evidence="14">
    <location>
        <begin position="53"/>
        <end position="65"/>
    </location>
</feature>
<protein>
    <recommendedName>
        <fullName evidence="11 12">DNA repair protein RadA</fullName>
    </recommendedName>
</protein>
<dbReference type="AlphaFoldDB" id="A0A2A2TA12"/>
<evidence type="ECO:0000256" key="7">
    <source>
        <dbReference type="ARBA" id="ARBA00022840"/>
    </source>
</evidence>
<dbReference type="InterPro" id="IPR020568">
    <property type="entry name" value="Ribosomal_Su5_D2-typ_SF"/>
</dbReference>
<gene>
    <name evidence="11" type="primary">radA</name>
    <name evidence="16" type="ORF">CK510_29760</name>
</gene>
<feature type="region of interest" description="Disordered" evidence="14">
    <location>
        <begin position="167"/>
        <end position="186"/>
    </location>
</feature>
<evidence type="ECO:0000259" key="15">
    <source>
        <dbReference type="PROSITE" id="PS50162"/>
    </source>
</evidence>
<feature type="domain" description="RecA family profile 1" evidence="15">
    <location>
        <begin position="82"/>
        <end position="274"/>
    </location>
</feature>
<feature type="binding site" evidence="11">
    <location>
        <begin position="111"/>
        <end position="118"/>
    </location>
    <ligand>
        <name>ATP</name>
        <dbReference type="ChEBI" id="CHEBI:30616"/>
    </ligand>
</feature>
<keyword evidence="5" id="KW-0378">Hydrolase</keyword>
<keyword evidence="1 11" id="KW-0479">Metal-binding</keyword>
<comment type="caution">
    <text evidence="16">The sequence shown here is derived from an EMBL/GenBank/DDBJ whole genome shotgun (WGS) entry which is preliminary data.</text>
</comment>
<dbReference type="GO" id="GO:0003684">
    <property type="term" value="F:damaged DNA binding"/>
    <property type="evidence" value="ECO:0007669"/>
    <property type="project" value="InterPro"/>
</dbReference>
<dbReference type="CDD" id="cd01121">
    <property type="entry name" value="RadA_SMS_N"/>
    <property type="match status" value="1"/>
</dbReference>
<dbReference type="InterPro" id="IPR014721">
    <property type="entry name" value="Ribsml_uS5_D2-typ_fold_subgr"/>
</dbReference>
<keyword evidence="8 11" id="KW-0346">Stress response</keyword>
<comment type="function">
    <text evidence="13">DNA-dependent ATPase involved in processing of recombination intermediates, plays a role in repairing DNA breaks. Stimulates the branch migration of RecA-mediated strand transfer reactions, allowing the 3' invading strand to extend heteroduplex DNA faster. Binds ssDNA in the presence of ADP but not other nucleotides, has ATPase activity that is stimulated by ssDNA and various branched DNA structures, but inhibited by SSB. Does not have RecA's homology-searching function.</text>
</comment>
<dbReference type="SMART" id="SM00382">
    <property type="entry name" value="AAA"/>
    <property type="match status" value="1"/>
</dbReference>
<feature type="short sequence motif" description="RadA KNRFG motif" evidence="11">
    <location>
        <begin position="311"/>
        <end position="315"/>
    </location>
</feature>
<dbReference type="GO" id="GO:0005524">
    <property type="term" value="F:ATP binding"/>
    <property type="evidence" value="ECO:0007669"/>
    <property type="project" value="UniProtKB-UniRule"/>
</dbReference>
<dbReference type="EMBL" id="NTFS01000675">
    <property type="protein sequence ID" value="PAX45802.1"/>
    <property type="molecule type" value="Genomic_DNA"/>
</dbReference>
<dbReference type="GO" id="GO:0016787">
    <property type="term" value="F:hydrolase activity"/>
    <property type="evidence" value="ECO:0007669"/>
    <property type="project" value="UniProtKB-KW"/>
</dbReference>
<feature type="region of interest" description="Disordered" evidence="14">
    <location>
        <begin position="38"/>
        <end position="69"/>
    </location>
</feature>
<dbReference type="HAMAP" id="MF_01498">
    <property type="entry name" value="RadA_bact"/>
    <property type="match status" value="1"/>
</dbReference>
<dbReference type="OrthoDB" id="9803906at2"/>
<dbReference type="NCBIfam" id="TIGR00416">
    <property type="entry name" value="sms"/>
    <property type="match status" value="1"/>
</dbReference>
<dbReference type="InterPro" id="IPR004504">
    <property type="entry name" value="DNA_repair_RadA"/>
</dbReference>
<dbReference type="InterPro" id="IPR020588">
    <property type="entry name" value="RecA_ATP-bd"/>
</dbReference>
<comment type="domain">
    <text evidence="11">The middle region has homology to RecA with ATPase motifs including the RadA KNRFG motif, while the C-terminus is homologous to Lon protease.</text>
</comment>
<feature type="compositionally biased region" description="Acidic residues" evidence="14">
    <location>
        <begin position="167"/>
        <end position="179"/>
    </location>
</feature>
<dbReference type="Pfam" id="PF18073">
    <property type="entry name" value="Zn_ribbon_LapB"/>
    <property type="match status" value="1"/>
</dbReference>
<reference evidence="16 17" key="1">
    <citation type="submission" date="2017-08" db="EMBL/GenBank/DDBJ databases">
        <title>Draft genome sequence of filamentous cyanobacterium Calothrix elsteri CCALA 953.</title>
        <authorList>
            <person name="Gagunashvili A.N."/>
            <person name="Elster J."/>
            <person name="Andresson O.S."/>
        </authorList>
    </citation>
    <scope>NUCLEOTIDE SEQUENCE [LARGE SCALE GENOMIC DNA]</scope>
    <source>
        <strain evidence="16 17">CCALA 953</strain>
    </source>
</reference>
<dbReference type="PANTHER" id="PTHR32472:SF10">
    <property type="entry name" value="DNA REPAIR PROTEIN RADA-LIKE PROTEIN"/>
    <property type="match status" value="1"/>
</dbReference>
<keyword evidence="10 11" id="KW-0234">DNA repair</keyword>
<keyword evidence="4 13" id="KW-0863">Zinc-finger</keyword>
<dbReference type="InterPro" id="IPR027417">
    <property type="entry name" value="P-loop_NTPase"/>
</dbReference>
<evidence type="ECO:0000256" key="9">
    <source>
        <dbReference type="ARBA" id="ARBA00023125"/>
    </source>
</evidence>
<dbReference type="SUPFAM" id="SSF54211">
    <property type="entry name" value="Ribosomal protein S5 domain 2-like"/>
    <property type="match status" value="1"/>
</dbReference>